<evidence type="ECO:0000256" key="1">
    <source>
        <dbReference type="SAM" id="MobiDB-lite"/>
    </source>
</evidence>
<feature type="compositionally biased region" description="Polar residues" evidence="1">
    <location>
        <begin position="131"/>
        <end position="146"/>
    </location>
</feature>
<feature type="compositionally biased region" description="Acidic residues" evidence="1">
    <location>
        <begin position="203"/>
        <end position="212"/>
    </location>
</feature>
<feature type="domain" description="PB1-like" evidence="2">
    <location>
        <begin position="1"/>
        <end position="101"/>
    </location>
</feature>
<dbReference type="InterPro" id="IPR058594">
    <property type="entry name" value="PB1-like_dom_pln"/>
</dbReference>
<organism evidence="3 4">
    <name type="scientific">Stylosanthes scabra</name>
    <dbReference type="NCBI Taxonomy" id="79078"/>
    <lineage>
        <taxon>Eukaryota</taxon>
        <taxon>Viridiplantae</taxon>
        <taxon>Streptophyta</taxon>
        <taxon>Embryophyta</taxon>
        <taxon>Tracheophyta</taxon>
        <taxon>Spermatophyta</taxon>
        <taxon>Magnoliopsida</taxon>
        <taxon>eudicotyledons</taxon>
        <taxon>Gunneridae</taxon>
        <taxon>Pentapetalae</taxon>
        <taxon>rosids</taxon>
        <taxon>fabids</taxon>
        <taxon>Fabales</taxon>
        <taxon>Fabaceae</taxon>
        <taxon>Papilionoideae</taxon>
        <taxon>50 kb inversion clade</taxon>
        <taxon>dalbergioids sensu lato</taxon>
        <taxon>Dalbergieae</taxon>
        <taxon>Pterocarpus clade</taxon>
        <taxon>Stylosanthes</taxon>
    </lineage>
</organism>
<evidence type="ECO:0000313" key="3">
    <source>
        <dbReference type="EMBL" id="MED6151982.1"/>
    </source>
</evidence>
<dbReference type="Proteomes" id="UP001341840">
    <property type="component" value="Unassembled WGS sequence"/>
</dbReference>
<comment type="caution">
    <text evidence="3">The sequence shown here is derived from an EMBL/GenBank/DDBJ whole genome shotgun (WGS) entry which is preliminary data.</text>
</comment>
<dbReference type="EMBL" id="JASCZI010092166">
    <property type="protein sequence ID" value="MED6151982.1"/>
    <property type="molecule type" value="Genomic_DNA"/>
</dbReference>
<feature type="compositionally biased region" description="Polar residues" evidence="1">
    <location>
        <begin position="155"/>
        <end position="164"/>
    </location>
</feature>
<reference evidence="3 4" key="1">
    <citation type="journal article" date="2023" name="Plants (Basel)">
        <title>Bridging the Gap: Combining Genomics and Transcriptomics Approaches to Understand Stylosanthes scabra, an Orphan Legume from the Brazilian Caatinga.</title>
        <authorList>
            <person name="Ferreira-Neto J.R.C."/>
            <person name="da Silva M.D."/>
            <person name="Binneck E."/>
            <person name="de Melo N.F."/>
            <person name="da Silva R.H."/>
            <person name="de Melo A.L.T.M."/>
            <person name="Pandolfi V."/>
            <person name="Bustamante F.O."/>
            <person name="Brasileiro-Vidal A.C."/>
            <person name="Benko-Iseppon A.M."/>
        </authorList>
    </citation>
    <scope>NUCLEOTIDE SEQUENCE [LARGE SCALE GENOMIC DNA]</scope>
    <source>
        <tissue evidence="3">Leaves</tissue>
    </source>
</reference>
<dbReference type="Pfam" id="PF26130">
    <property type="entry name" value="PB1-like"/>
    <property type="match status" value="1"/>
</dbReference>
<feature type="compositionally biased region" description="Acidic residues" evidence="1">
    <location>
        <begin position="230"/>
        <end position="243"/>
    </location>
</feature>
<accession>A0ABU6TSX5</accession>
<feature type="compositionally biased region" description="Basic and acidic residues" evidence="1">
    <location>
        <begin position="213"/>
        <end position="224"/>
    </location>
</feature>
<keyword evidence="4" id="KW-1185">Reference proteome</keyword>
<sequence>MVNLISLFYHHKGRFERNADGVFEYIRGMANEFPRLNAASVKKSMLEGFFKSLGYIYFSDFYWAEDEQGRRLKLIMFESDVARMIDHAKRNGGSVHVFWEHVVDSPIKVEKGTTSKNINQALDEEIPQPEPTIQGSPEAQAQQTVSGPGAATQAEIPTQQSNNIKKNRRASYKRLAPTGQKFVHGKRGEAPKIYVPRVTSDGLESDDDSDADPDYHQYESEDLHSPLSLDCDDEYHSDDEVWP</sequence>
<feature type="region of interest" description="Disordered" evidence="1">
    <location>
        <begin position="127"/>
        <end position="243"/>
    </location>
</feature>
<gene>
    <name evidence="3" type="ORF">PIB30_087506</name>
</gene>
<name>A0ABU6TSX5_9FABA</name>
<protein>
    <recommendedName>
        <fullName evidence="2">PB1-like domain-containing protein</fullName>
    </recommendedName>
</protein>
<proteinExistence type="predicted"/>
<evidence type="ECO:0000313" key="4">
    <source>
        <dbReference type="Proteomes" id="UP001341840"/>
    </source>
</evidence>
<evidence type="ECO:0000259" key="2">
    <source>
        <dbReference type="Pfam" id="PF26130"/>
    </source>
</evidence>